<reference evidence="3 4" key="1">
    <citation type="journal article" date="2018" name="Biotechnol. Biofuels">
        <title>Integrative visual omics of the white-rot fungus Polyporus brumalis exposes the biotechnological potential of its oxidative enzymes for delignifying raw plant biomass.</title>
        <authorList>
            <person name="Miyauchi S."/>
            <person name="Rancon A."/>
            <person name="Drula E."/>
            <person name="Hage H."/>
            <person name="Chaduli D."/>
            <person name="Favel A."/>
            <person name="Grisel S."/>
            <person name="Henrissat B."/>
            <person name="Herpoel-Gimbert I."/>
            <person name="Ruiz-Duenas F.J."/>
            <person name="Chevret D."/>
            <person name="Hainaut M."/>
            <person name="Lin J."/>
            <person name="Wang M."/>
            <person name="Pangilinan J."/>
            <person name="Lipzen A."/>
            <person name="Lesage-Meessen L."/>
            <person name="Navarro D."/>
            <person name="Riley R."/>
            <person name="Grigoriev I.V."/>
            <person name="Zhou S."/>
            <person name="Raouche S."/>
            <person name="Rosso M.N."/>
        </authorList>
    </citation>
    <scope>NUCLEOTIDE SEQUENCE [LARGE SCALE GENOMIC DNA]</scope>
    <source>
        <strain evidence="3 4">BRFM 1820</strain>
    </source>
</reference>
<feature type="domain" description="DUF6593" evidence="2">
    <location>
        <begin position="33"/>
        <end position="221"/>
    </location>
</feature>
<dbReference type="InterPro" id="IPR046528">
    <property type="entry name" value="DUF6593"/>
</dbReference>
<organism evidence="3 4">
    <name type="scientific">Lentinus brumalis</name>
    <dbReference type="NCBI Taxonomy" id="2498619"/>
    <lineage>
        <taxon>Eukaryota</taxon>
        <taxon>Fungi</taxon>
        <taxon>Dikarya</taxon>
        <taxon>Basidiomycota</taxon>
        <taxon>Agaricomycotina</taxon>
        <taxon>Agaricomycetes</taxon>
        <taxon>Polyporales</taxon>
        <taxon>Polyporaceae</taxon>
        <taxon>Lentinus</taxon>
    </lineage>
</organism>
<dbReference type="Pfam" id="PF20236">
    <property type="entry name" value="DUF6593"/>
    <property type="match status" value="1"/>
</dbReference>
<sequence length="255" mass="29260">MLTNSVYHIEPTRSSGSGLASSKTQKLVMTTTSLRNVVLANASDVLYYEVVTPVWERHLTRISRLDGKTQGFDTVAELLNGHAPGDVKGREEDAKRVMAFRMYGGGEYRAVDEFLHVEVQPARADSNAKGKEREKTMDEFRRAWFRGKDGCKYIWCADTERLELFREDCTNKPVAAFHKERRFLHVLRISQYPYLEIDASTIDTLDYLVVSFLLVERLRREHDDTSGSQCADLEDAEDQSHREEKTTDRTLTSQK</sequence>
<keyword evidence="4" id="KW-1185">Reference proteome</keyword>
<evidence type="ECO:0000313" key="3">
    <source>
        <dbReference type="EMBL" id="RDX52885.1"/>
    </source>
</evidence>
<evidence type="ECO:0000256" key="1">
    <source>
        <dbReference type="SAM" id="MobiDB-lite"/>
    </source>
</evidence>
<proteinExistence type="predicted"/>
<accession>A0A371DK32</accession>
<evidence type="ECO:0000259" key="2">
    <source>
        <dbReference type="Pfam" id="PF20236"/>
    </source>
</evidence>
<dbReference type="OrthoDB" id="3185381at2759"/>
<dbReference type="EMBL" id="KZ857389">
    <property type="protein sequence ID" value="RDX52885.1"/>
    <property type="molecule type" value="Genomic_DNA"/>
</dbReference>
<dbReference type="AlphaFoldDB" id="A0A371DK32"/>
<gene>
    <name evidence="3" type="ORF">OH76DRAFT_133119</name>
</gene>
<name>A0A371DK32_9APHY</name>
<feature type="region of interest" description="Disordered" evidence="1">
    <location>
        <begin position="225"/>
        <end position="255"/>
    </location>
</feature>
<feature type="compositionally biased region" description="Basic and acidic residues" evidence="1">
    <location>
        <begin position="238"/>
        <end position="248"/>
    </location>
</feature>
<protein>
    <recommendedName>
        <fullName evidence="2">DUF6593 domain-containing protein</fullName>
    </recommendedName>
</protein>
<evidence type="ECO:0000313" key="4">
    <source>
        <dbReference type="Proteomes" id="UP000256964"/>
    </source>
</evidence>
<dbReference type="Proteomes" id="UP000256964">
    <property type="component" value="Unassembled WGS sequence"/>
</dbReference>